<feature type="transmembrane region" description="Helical" evidence="8">
    <location>
        <begin position="381"/>
        <end position="400"/>
    </location>
</feature>
<dbReference type="InterPro" id="IPR000276">
    <property type="entry name" value="GPCR_Rhodpsn"/>
</dbReference>
<keyword evidence="5 8" id="KW-0472">Membrane</keyword>
<name>A0ABM1MLT6_NICVS</name>
<dbReference type="PROSITE" id="PS50262">
    <property type="entry name" value="G_PROTEIN_RECEP_F1_2"/>
    <property type="match status" value="1"/>
</dbReference>
<dbReference type="PANTHER" id="PTHR46641">
    <property type="entry name" value="FMRFAMIDE RECEPTOR-RELATED"/>
    <property type="match status" value="1"/>
</dbReference>
<dbReference type="Gene3D" id="1.20.1070.10">
    <property type="entry name" value="Rhodopsin 7-helix transmembrane proteins"/>
    <property type="match status" value="2"/>
</dbReference>
<accession>A0ABM1MLT6</accession>
<dbReference type="Proteomes" id="UP000695000">
    <property type="component" value="Unplaced"/>
</dbReference>
<feature type="domain" description="G-protein coupled receptors family 1 profile" evidence="9">
    <location>
        <begin position="32"/>
        <end position="397"/>
    </location>
</feature>
<evidence type="ECO:0000256" key="1">
    <source>
        <dbReference type="ARBA" id="ARBA00004370"/>
    </source>
</evidence>
<feature type="compositionally biased region" description="Polar residues" evidence="7">
    <location>
        <begin position="183"/>
        <end position="193"/>
    </location>
</feature>
<feature type="transmembrane region" description="Helical" evidence="8">
    <location>
        <begin position="134"/>
        <end position="154"/>
    </location>
</feature>
<dbReference type="RefSeq" id="XP_017775536.1">
    <property type="nucleotide sequence ID" value="XM_017920047.1"/>
</dbReference>
<organism evidence="10 11">
    <name type="scientific">Nicrophorus vespilloides</name>
    <name type="common">Boreal carrion beetle</name>
    <dbReference type="NCBI Taxonomy" id="110193"/>
    <lineage>
        <taxon>Eukaryota</taxon>
        <taxon>Metazoa</taxon>
        <taxon>Ecdysozoa</taxon>
        <taxon>Arthropoda</taxon>
        <taxon>Hexapoda</taxon>
        <taxon>Insecta</taxon>
        <taxon>Pterygota</taxon>
        <taxon>Neoptera</taxon>
        <taxon>Endopterygota</taxon>
        <taxon>Coleoptera</taxon>
        <taxon>Polyphaga</taxon>
        <taxon>Staphyliniformia</taxon>
        <taxon>Silphidae</taxon>
        <taxon>Nicrophorinae</taxon>
        <taxon>Nicrophorus</taxon>
    </lineage>
</organism>
<evidence type="ECO:0000313" key="11">
    <source>
        <dbReference type="RefSeq" id="XP_017775536.1"/>
    </source>
</evidence>
<dbReference type="CDD" id="cd14978">
    <property type="entry name" value="7tmA_FMRFamide_R-like"/>
    <property type="match status" value="1"/>
</dbReference>
<dbReference type="SUPFAM" id="SSF81321">
    <property type="entry name" value="Family A G protein-coupled receptor-like"/>
    <property type="match status" value="1"/>
</dbReference>
<dbReference type="InterPro" id="IPR019427">
    <property type="entry name" value="7TM_GPCR_serpentine_rcpt_Srw"/>
</dbReference>
<keyword evidence="4 8" id="KW-1133">Transmembrane helix</keyword>
<evidence type="ECO:0000256" key="5">
    <source>
        <dbReference type="ARBA" id="ARBA00023136"/>
    </source>
</evidence>
<evidence type="ECO:0000313" key="10">
    <source>
        <dbReference type="Proteomes" id="UP000695000"/>
    </source>
</evidence>
<dbReference type="PROSITE" id="PS00237">
    <property type="entry name" value="G_PROTEIN_RECEP_F1_1"/>
    <property type="match status" value="1"/>
</dbReference>
<proteinExistence type="inferred from homology"/>
<comment type="similarity">
    <text evidence="2 6">Belongs to the G-protein coupled receptor 1 family.</text>
</comment>
<keyword evidence="6" id="KW-0807">Transducer</keyword>
<evidence type="ECO:0000256" key="8">
    <source>
        <dbReference type="SAM" id="Phobius"/>
    </source>
</evidence>
<evidence type="ECO:0000256" key="2">
    <source>
        <dbReference type="ARBA" id="ARBA00010663"/>
    </source>
</evidence>
<reference evidence="11" key="1">
    <citation type="submission" date="2025-08" db="UniProtKB">
        <authorList>
            <consortium name="RefSeq"/>
        </authorList>
    </citation>
    <scope>IDENTIFICATION</scope>
    <source>
        <tissue evidence="11">Whole Larva</tissue>
    </source>
</reference>
<dbReference type="InterPro" id="IPR017452">
    <property type="entry name" value="GPCR_Rhodpsn_7TM"/>
</dbReference>
<feature type="region of interest" description="Disordered" evidence="7">
    <location>
        <begin position="176"/>
        <end position="204"/>
    </location>
</feature>
<evidence type="ECO:0000256" key="7">
    <source>
        <dbReference type="SAM" id="MobiDB-lite"/>
    </source>
</evidence>
<feature type="transmembrane region" description="Helical" evidence="8">
    <location>
        <begin position="92"/>
        <end position="113"/>
    </location>
</feature>
<dbReference type="GeneID" id="108561923"/>
<dbReference type="InterPro" id="IPR052954">
    <property type="entry name" value="GPCR-Ligand_Int"/>
</dbReference>
<comment type="subcellular location">
    <subcellularLocation>
        <location evidence="1">Membrane</location>
    </subcellularLocation>
</comment>
<dbReference type="PANTHER" id="PTHR46641:SF22">
    <property type="entry name" value="PROCTOLIN RECEPTOR, ISOFORM A"/>
    <property type="match status" value="1"/>
</dbReference>
<keyword evidence="10" id="KW-1185">Reference proteome</keyword>
<sequence length="485" mass="55910">METDGSAQFLEQSRFWIQRVFVPILVFIGVGGNVVTVMILTRRRMRCTTNIYLTALAIADLIYLLFVLLLSFEHYPNIHNKKYELYWRFYGITHWICDAASSTSVWLIVSFTIERYIIVCHPLRGKVYCTEGRAKNIITLVCILCMISTASTTFEYQLTVKEHCVQEICDNAPHSHHHHATPITLNETQSKSMQDPEEPRSKRDSEDYYFDVYPGKQALSESKSEREKRSKLECTESESVEIEENITLELCDGNKCTKNETCCKKSYTIFTEPTELGKNETYTTIFYWFSSITYGLLPFVLIASFNCFLIKAVFESTRMRKGMMTAAESSKQRNENRITILLIGIIILFLICQTPTAFFLIYDALDDANMDSNIKRALGNIFNLLINLNASCNFLMYCVLSDNYRRTFKLFFCSRNLNREDTSVTTYALSRSSRYNNAANNGFRRNISEYRTPRNVETQSLNSVPRSKSLMTRPIGKAKSTDLNV</sequence>
<keyword evidence="6" id="KW-0297">G-protein coupled receptor</keyword>
<feature type="transmembrane region" description="Helical" evidence="8">
    <location>
        <begin position="20"/>
        <end position="40"/>
    </location>
</feature>
<evidence type="ECO:0000256" key="4">
    <source>
        <dbReference type="ARBA" id="ARBA00022989"/>
    </source>
</evidence>
<evidence type="ECO:0000259" key="9">
    <source>
        <dbReference type="PROSITE" id="PS50262"/>
    </source>
</evidence>
<keyword evidence="6" id="KW-0675">Receptor</keyword>
<keyword evidence="3 6" id="KW-0812">Transmembrane</keyword>
<dbReference type="Pfam" id="PF10324">
    <property type="entry name" value="7TM_GPCR_Srw"/>
    <property type="match status" value="1"/>
</dbReference>
<feature type="transmembrane region" description="Helical" evidence="8">
    <location>
        <begin position="285"/>
        <end position="314"/>
    </location>
</feature>
<dbReference type="Pfam" id="PF00001">
    <property type="entry name" value="7tm_1"/>
    <property type="match status" value="1"/>
</dbReference>
<evidence type="ECO:0000256" key="6">
    <source>
        <dbReference type="RuleBase" id="RU000688"/>
    </source>
</evidence>
<gene>
    <name evidence="11" type="primary">LOC108561923</name>
</gene>
<feature type="transmembrane region" description="Helical" evidence="8">
    <location>
        <begin position="338"/>
        <end position="361"/>
    </location>
</feature>
<protein>
    <submittedName>
        <fullName evidence="11">Uncharacterized protein LOC108561923 isoform X1</fullName>
    </submittedName>
</protein>
<feature type="transmembrane region" description="Helical" evidence="8">
    <location>
        <begin position="52"/>
        <end position="72"/>
    </location>
</feature>
<evidence type="ECO:0000256" key="3">
    <source>
        <dbReference type="ARBA" id="ARBA00022692"/>
    </source>
</evidence>
<dbReference type="PRINTS" id="PR00237">
    <property type="entry name" value="GPCRRHODOPSN"/>
</dbReference>